<sequence>MFKKNVHFKGKKSTSFKTKGDRLGWVSVREAKSVSLKKALSDGKEVVHFNKSDKTPLLVP</sequence>
<keyword evidence="2" id="KW-1185">Reference proteome</keyword>
<evidence type="ECO:0000313" key="2">
    <source>
        <dbReference type="Proteomes" id="UP001262582"/>
    </source>
</evidence>
<dbReference type="EMBL" id="JAVRHK010000067">
    <property type="protein sequence ID" value="MDT0678832.1"/>
    <property type="molecule type" value="Genomic_DNA"/>
</dbReference>
<gene>
    <name evidence="1" type="ORF">RM539_19855</name>
</gene>
<proteinExistence type="predicted"/>
<organism evidence="1 2">
    <name type="scientific">Autumnicola musiva</name>
    <dbReference type="NCBI Taxonomy" id="3075589"/>
    <lineage>
        <taxon>Bacteria</taxon>
        <taxon>Pseudomonadati</taxon>
        <taxon>Bacteroidota</taxon>
        <taxon>Flavobacteriia</taxon>
        <taxon>Flavobacteriales</taxon>
        <taxon>Flavobacteriaceae</taxon>
        <taxon>Autumnicola</taxon>
    </lineage>
</organism>
<evidence type="ECO:0000313" key="1">
    <source>
        <dbReference type="EMBL" id="MDT0678832.1"/>
    </source>
</evidence>
<name>A0ABU3DBD5_9FLAO</name>
<reference evidence="1 2" key="1">
    <citation type="submission" date="2023-09" db="EMBL/GenBank/DDBJ databases">
        <authorList>
            <person name="Rey-Velasco X."/>
        </authorList>
    </citation>
    <scope>NUCLEOTIDE SEQUENCE [LARGE SCALE GENOMIC DNA]</scope>
    <source>
        <strain evidence="1 2">F117</strain>
    </source>
</reference>
<comment type="caution">
    <text evidence="1">The sequence shown here is derived from an EMBL/GenBank/DDBJ whole genome shotgun (WGS) entry which is preliminary data.</text>
</comment>
<dbReference type="RefSeq" id="WP_311505160.1">
    <property type="nucleotide sequence ID" value="NZ_JAVRHK010000067.1"/>
</dbReference>
<dbReference type="Proteomes" id="UP001262582">
    <property type="component" value="Unassembled WGS sequence"/>
</dbReference>
<accession>A0ABU3DBD5</accession>
<protein>
    <submittedName>
        <fullName evidence="1">Uncharacterized protein</fullName>
    </submittedName>
</protein>